<evidence type="ECO:0008006" key="5">
    <source>
        <dbReference type="Google" id="ProtNLM"/>
    </source>
</evidence>
<feature type="region of interest" description="Disordered" evidence="1">
    <location>
        <begin position="263"/>
        <end position="284"/>
    </location>
</feature>
<dbReference type="PROSITE" id="PS51257">
    <property type="entry name" value="PROKAR_LIPOPROTEIN"/>
    <property type="match status" value="1"/>
</dbReference>
<dbReference type="EMBL" id="DXAW01000147">
    <property type="protein sequence ID" value="HIZ86519.1"/>
    <property type="molecule type" value="Genomic_DNA"/>
</dbReference>
<evidence type="ECO:0000313" key="3">
    <source>
        <dbReference type="EMBL" id="HIZ86519.1"/>
    </source>
</evidence>
<evidence type="ECO:0000313" key="4">
    <source>
        <dbReference type="Proteomes" id="UP000824115"/>
    </source>
</evidence>
<feature type="signal peptide" evidence="2">
    <location>
        <begin position="1"/>
        <end position="30"/>
    </location>
</feature>
<comment type="caution">
    <text evidence="3">The sequence shown here is derived from an EMBL/GenBank/DDBJ whole genome shotgun (WGS) entry which is preliminary data.</text>
</comment>
<dbReference type="AlphaFoldDB" id="A0A9D2GSN8"/>
<organism evidence="3 4">
    <name type="scientific">Candidatus Coprenecus stercoravium</name>
    <dbReference type="NCBI Taxonomy" id="2840735"/>
    <lineage>
        <taxon>Bacteria</taxon>
        <taxon>Pseudomonadati</taxon>
        <taxon>Bacteroidota</taxon>
        <taxon>Bacteroidia</taxon>
        <taxon>Bacteroidales</taxon>
        <taxon>Rikenellaceae</taxon>
        <taxon>Rikenellaceae incertae sedis</taxon>
        <taxon>Candidatus Coprenecus</taxon>
    </lineage>
</organism>
<sequence length="397" mass="43198">MMTKTQLGRYAFLRLAAALPLLTATFLAFGCGNRAQTPPQNITGPDNTCIQTAPDAGTQQDSVTVIDISQDGKVKFNGKECPYLEVRKYLAGEESPESTIRINFNGDSRTGILSDVSNAIDSSRAIEYMIIEGNDKDHKVRIKFAADTASVNLSDKDRTSSAKDSVSSICISIANAGDRTSVTINGREYDYGNDDIGSIISGISGNISTADISIVGDIVMEVLTDVKQSLREAGTQRISITYKTNENTATLKTEEIRILHPAADEKADSSTIASSETAGDGTARHKNVNNTTIVIDDGHDLDPQEITGMFADIIRKTGISTDKHKNNLSILFSPDKNSSYETLQETESCIKEAYRQVRDAYSLEHFGKPLSELTAEELEQVRKAIPIRISVAEQLED</sequence>
<accession>A0A9D2GSN8</accession>
<proteinExistence type="predicted"/>
<evidence type="ECO:0000256" key="1">
    <source>
        <dbReference type="SAM" id="MobiDB-lite"/>
    </source>
</evidence>
<dbReference type="Proteomes" id="UP000824115">
    <property type="component" value="Unassembled WGS sequence"/>
</dbReference>
<keyword evidence="2" id="KW-0732">Signal</keyword>
<name>A0A9D2GSN8_9BACT</name>
<evidence type="ECO:0000256" key="2">
    <source>
        <dbReference type="SAM" id="SignalP"/>
    </source>
</evidence>
<protein>
    <recommendedName>
        <fullName evidence="5">Lipoprotein</fullName>
    </recommendedName>
</protein>
<gene>
    <name evidence="3" type="ORF">IAC04_08515</name>
</gene>
<reference evidence="3" key="1">
    <citation type="journal article" date="2021" name="PeerJ">
        <title>Extensive microbial diversity within the chicken gut microbiome revealed by metagenomics and culture.</title>
        <authorList>
            <person name="Gilroy R."/>
            <person name="Ravi A."/>
            <person name="Getino M."/>
            <person name="Pursley I."/>
            <person name="Horton D.L."/>
            <person name="Alikhan N.F."/>
            <person name="Baker D."/>
            <person name="Gharbi K."/>
            <person name="Hall N."/>
            <person name="Watson M."/>
            <person name="Adriaenssens E.M."/>
            <person name="Foster-Nyarko E."/>
            <person name="Jarju S."/>
            <person name="Secka A."/>
            <person name="Antonio M."/>
            <person name="Oren A."/>
            <person name="Chaudhuri R.R."/>
            <person name="La Ragione R."/>
            <person name="Hildebrand F."/>
            <person name="Pallen M.J."/>
        </authorList>
    </citation>
    <scope>NUCLEOTIDE SEQUENCE</scope>
    <source>
        <strain evidence="3">Gambia16-554</strain>
    </source>
</reference>
<reference evidence="3" key="2">
    <citation type="submission" date="2021-04" db="EMBL/GenBank/DDBJ databases">
        <authorList>
            <person name="Gilroy R."/>
        </authorList>
    </citation>
    <scope>NUCLEOTIDE SEQUENCE</scope>
    <source>
        <strain evidence="3">Gambia16-554</strain>
    </source>
</reference>
<feature type="chain" id="PRO_5039699079" description="Lipoprotein" evidence="2">
    <location>
        <begin position="31"/>
        <end position="397"/>
    </location>
</feature>